<reference evidence="6 7" key="2">
    <citation type="submission" date="2019-05" db="EMBL/GenBank/DDBJ databases">
        <title>Glycomyces buryatensis sp. nov.</title>
        <authorList>
            <person name="Nikitina E."/>
        </authorList>
    </citation>
    <scope>NUCLEOTIDE SEQUENCE [LARGE SCALE GENOMIC DNA]</scope>
    <source>
        <strain evidence="6 7">18</strain>
    </source>
</reference>
<dbReference type="Pfam" id="PF00356">
    <property type="entry name" value="LacI"/>
    <property type="match status" value="1"/>
</dbReference>
<dbReference type="PANTHER" id="PTHR30146:SF109">
    <property type="entry name" value="HTH-TYPE TRANSCRIPTIONAL REGULATOR GALS"/>
    <property type="match status" value="1"/>
</dbReference>
<dbReference type="CDD" id="cd01574">
    <property type="entry name" value="PBP1_LacI"/>
    <property type="match status" value="1"/>
</dbReference>
<dbReference type="AlphaFoldDB" id="A0A4S8QIK1"/>
<dbReference type="Proteomes" id="UP000308760">
    <property type="component" value="Unassembled WGS sequence"/>
</dbReference>
<evidence type="ECO:0000313" key="7">
    <source>
        <dbReference type="Proteomes" id="UP000308760"/>
    </source>
</evidence>
<dbReference type="Gene3D" id="3.40.50.2300">
    <property type="match status" value="2"/>
</dbReference>
<feature type="domain" description="HTH lacI-type" evidence="5">
    <location>
        <begin position="8"/>
        <end position="62"/>
    </location>
</feature>
<dbReference type="PROSITE" id="PS50932">
    <property type="entry name" value="HTH_LACI_2"/>
    <property type="match status" value="1"/>
</dbReference>
<dbReference type="PANTHER" id="PTHR30146">
    <property type="entry name" value="LACI-RELATED TRANSCRIPTIONAL REPRESSOR"/>
    <property type="match status" value="1"/>
</dbReference>
<proteinExistence type="predicted"/>
<feature type="region of interest" description="Disordered" evidence="4">
    <location>
        <begin position="323"/>
        <end position="347"/>
    </location>
</feature>
<dbReference type="PRINTS" id="PR00036">
    <property type="entry name" value="HTHLACI"/>
</dbReference>
<reference evidence="7" key="1">
    <citation type="submission" date="2019-04" db="EMBL/GenBank/DDBJ databases">
        <title>Nocardioides xinjiangensis sp. nov.</title>
        <authorList>
            <person name="Liu S."/>
        </authorList>
    </citation>
    <scope>NUCLEOTIDE SEQUENCE [LARGE SCALE GENOMIC DNA]</scope>
    <source>
        <strain evidence="7">18</strain>
    </source>
</reference>
<evidence type="ECO:0000256" key="2">
    <source>
        <dbReference type="ARBA" id="ARBA00023125"/>
    </source>
</evidence>
<dbReference type="PROSITE" id="PS00356">
    <property type="entry name" value="HTH_LACI_1"/>
    <property type="match status" value="1"/>
</dbReference>
<dbReference type="SUPFAM" id="SSF53822">
    <property type="entry name" value="Periplasmic binding protein-like I"/>
    <property type="match status" value="1"/>
</dbReference>
<evidence type="ECO:0000256" key="3">
    <source>
        <dbReference type="ARBA" id="ARBA00023163"/>
    </source>
</evidence>
<evidence type="ECO:0000256" key="4">
    <source>
        <dbReference type="SAM" id="MobiDB-lite"/>
    </source>
</evidence>
<evidence type="ECO:0000256" key="1">
    <source>
        <dbReference type="ARBA" id="ARBA00023015"/>
    </source>
</evidence>
<keyword evidence="3" id="KW-0804">Transcription</keyword>
<dbReference type="SUPFAM" id="SSF47413">
    <property type="entry name" value="lambda repressor-like DNA-binding domains"/>
    <property type="match status" value="1"/>
</dbReference>
<dbReference type="RefSeq" id="WP_136533310.1">
    <property type="nucleotide sequence ID" value="NZ_STGY01000015.1"/>
</dbReference>
<dbReference type="CDD" id="cd01392">
    <property type="entry name" value="HTH_LacI"/>
    <property type="match status" value="1"/>
</dbReference>
<comment type="caution">
    <text evidence="6">The sequence shown here is derived from an EMBL/GenBank/DDBJ whole genome shotgun (WGS) entry which is preliminary data.</text>
</comment>
<protein>
    <submittedName>
        <fullName evidence="6">LacI family transcriptional regulator</fullName>
    </submittedName>
</protein>
<name>A0A4S8QIK1_9ACTN</name>
<evidence type="ECO:0000313" key="6">
    <source>
        <dbReference type="EMBL" id="THV42825.1"/>
    </source>
</evidence>
<gene>
    <name evidence="6" type="ORF">FAB82_04275</name>
</gene>
<evidence type="ECO:0000259" key="5">
    <source>
        <dbReference type="PROSITE" id="PS50932"/>
    </source>
</evidence>
<dbReference type="Gene3D" id="1.10.260.40">
    <property type="entry name" value="lambda repressor-like DNA-binding domains"/>
    <property type="match status" value="1"/>
</dbReference>
<dbReference type="InterPro" id="IPR046335">
    <property type="entry name" value="LacI/GalR-like_sensor"/>
</dbReference>
<dbReference type="InterPro" id="IPR028082">
    <property type="entry name" value="Peripla_BP_I"/>
</dbReference>
<keyword evidence="1" id="KW-0805">Transcription regulation</keyword>
<dbReference type="InterPro" id="IPR000843">
    <property type="entry name" value="HTH_LacI"/>
</dbReference>
<keyword evidence="7" id="KW-1185">Reference proteome</keyword>
<dbReference type="GO" id="GO:0000976">
    <property type="term" value="F:transcription cis-regulatory region binding"/>
    <property type="evidence" value="ECO:0007669"/>
    <property type="project" value="TreeGrafter"/>
</dbReference>
<dbReference type="EMBL" id="STGY01000015">
    <property type="protein sequence ID" value="THV42825.1"/>
    <property type="molecule type" value="Genomic_DNA"/>
</dbReference>
<dbReference type="InterPro" id="IPR010982">
    <property type="entry name" value="Lambda_DNA-bd_dom_sf"/>
</dbReference>
<sequence length="347" mass="36956">MAEKKKAASIWDVARLAGVSHQTVSRVVNGSPRVADPTRAKVMTAIAELGYRPNRLARTLAGGAPQSVTVLTADTSLYGVEASLRGIEKAARAVGWSVSISVLDPADTFTDDDIISRLPRAGEPTIIIAHDEPGMRARQALLDAQPQAMVAVGPYTADELEKSPWLVGMDDGEAAGQATRYLLEMGHHTVHHLAIPTSSDKTQGGKTHRADGWAAALQLAGREQPDMIMSGWTIAEAFEAVQPLIEDRSVTAILCGNDDLALGALRAAHQAGRDVPGDLSIVGFDNAPFTAYTTPAITTVNQDFLGLGRGAFELLRHKLDGSTSRPAPCWPDPELIVRETSGPPPRR</sequence>
<dbReference type="SMART" id="SM00354">
    <property type="entry name" value="HTH_LACI"/>
    <property type="match status" value="1"/>
</dbReference>
<accession>A0A4S8QIK1</accession>
<organism evidence="6 7">
    <name type="scientific">Glycomyces buryatensis</name>
    <dbReference type="NCBI Taxonomy" id="2570927"/>
    <lineage>
        <taxon>Bacteria</taxon>
        <taxon>Bacillati</taxon>
        <taxon>Actinomycetota</taxon>
        <taxon>Actinomycetes</taxon>
        <taxon>Glycomycetales</taxon>
        <taxon>Glycomycetaceae</taxon>
        <taxon>Glycomyces</taxon>
    </lineage>
</organism>
<keyword evidence="2" id="KW-0238">DNA-binding</keyword>
<dbReference type="OrthoDB" id="9785139at2"/>
<dbReference type="GO" id="GO:0003700">
    <property type="term" value="F:DNA-binding transcription factor activity"/>
    <property type="evidence" value="ECO:0007669"/>
    <property type="project" value="TreeGrafter"/>
</dbReference>
<dbReference type="Pfam" id="PF13377">
    <property type="entry name" value="Peripla_BP_3"/>
    <property type="match status" value="1"/>
</dbReference>